<keyword evidence="1" id="KW-1133">Transmembrane helix</keyword>
<gene>
    <name evidence="2" type="ORF">Nepgr_018658</name>
</gene>
<evidence type="ECO:0000256" key="1">
    <source>
        <dbReference type="SAM" id="Phobius"/>
    </source>
</evidence>
<reference evidence="2" key="1">
    <citation type="submission" date="2023-05" db="EMBL/GenBank/DDBJ databases">
        <title>Nepenthes gracilis genome sequencing.</title>
        <authorList>
            <person name="Fukushima K."/>
        </authorList>
    </citation>
    <scope>NUCLEOTIDE SEQUENCE</scope>
    <source>
        <strain evidence="2">SING2019-196</strain>
    </source>
</reference>
<dbReference type="Proteomes" id="UP001279734">
    <property type="component" value="Unassembled WGS sequence"/>
</dbReference>
<proteinExistence type="predicted"/>
<feature type="transmembrane region" description="Helical" evidence="1">
    <location>
        <begin position="33"/>
        <end position="53"/>
    </location>
</feature>
<evidence type="ECO:0000313" key="3">
    <source>
        <dbReference type="Proteomes" id="UP001279734"/>
    </source>
</evidence>
<keyword evidence="1" id="KW-0472">Membrane</keyword>
<comment type="caution">
    <text evidence="2">The sequence shown here is derived from an EMBL/GenBank/DDBJ whole genome shotgun (WGS) entry which is preliminary data.</text>
</comment>
<keyword evidence="1" id="KW-0812">Transmembrane</keyword>
<protein>
    <submittedName>
        <fullName evidence="2">Uncharacterized protein</fullName>
    </submittedName>
</protein>
<dbReference type="AlphaFoldDB" id="A0AAD3SUJ8"/>
<organism evidence="2 3">
    <name type="scientific">Nepenthes gracilis</name>
    <name type="common">Slender pitcher plant</name>
    <dbReference type="NCBI Taxonomy" id="150966"/>
    <lineage>
        <taxon>Eukaryota</taxon>
        <taxon>Viridiplantae</taxon>
        <taxon>Streptophyta</taxon>
        <taxon>Embryophyta</taxon>
        <taxon>Tracheophyta</taxon>
        <taxon>Spermatophyta</taxon>
        <taxon>Magnoliopsida</taxon>
        <taxon>eudicotyledons</taxon>
        <taxon>Gunneridae</taxon>
        <taxon>Pentapetalae</taxon>
        <taxon>Caryophyllales</taxon>
        <taxon>Nepenthaceae</taxon>
        <taxon>Nepenthes</taxon>
    </lineage>
</organism>
<dbReference type="EMBL" id="BSYO01000017">
    <property type="protein sequence ID" value="GMH16817.1"/>
    <property type="molecule type" value="Genomic_DNA"/>
</dbReference>
<name>A0AAD3SUJ8_NEPGR</name>
<accession>A0AAD3SUJ8</accession>
<sequence>MHGEPWQFHPSLMFFLSSLSDVGLYSSSHKAPLTIRGLALTINGIAVLVRLFLEKANKIETVRLGIIPQLIGVFLCEFWELQEHMIGVIFCLSLEDDNNTTLPPLLHALILENGKHENFKMA</sequence>
<keyword evidence="3" id="KW-1185">Reference proteome</keyword>
<evidence type="ECO:0000313" key="2">
    <source>
        <dbReference type="EMBL" id="GMH16817.1"/>
    </source>
</evidence>